<feature type="domain" description="Xylanolytic transcriptional activator regulatory" evidence="3">
    <location>
        <begin position="248"/>
        <end position="327"/>
    </location>
</feature>
<dbReference type="SMART" id="SM00906">
    <property type="entry name" value="Fungal_trans"/>
    <property type="match status" value="1"/>
</dbReference>
<evidence type="ECO:0000313" key="5">
    <source>
        <dbReference type="Proteomes" id="UP000622797"/>
    </source>
</evidence>
<evidence type="ECO:0000256" key="1">
    <source>
        <dbReference type="ARBA" id="ARBA00004123"/>
    </source>
</evidence>
<gene>
    <name evidence="4" type="ORF">FSARC_818</name>
</gene>
<dbReference type="GO" id="GO:0003677">
    <property type="term" value="F:DNA binding"/>
    <property type="evidence" value="ECO:0007669"/>
    <property type="project" value="InterPro"/>
</dbReference>
<keyword evidence="5" id="KW-1185">Reference proteome</keyword>
<name>A0A8H4UAS3_9HYPO</name>
<dbReference type="CDD" id="cd12148">
    <property type="entry name" value="fungal_TF_MHR"/>
    <property type="match status" value="1"/>
</dbReference>
<dbReference type="GO" id="GO:0008270">
    <property type="term" value="F:zinc ion binding"/>
    <property type="evidence" value="ECO:0007669"/>
    <property type="project" value="InterPro"/>
</dbReference>
<dbReference type="InterPro" id="IPR050613">
    <property type="entry name" value="Sec_Metabolite_Reg"/>
</dbReference>
<evidence type="ECO:0000259" key="3">
    <source>
        <dbReference type="SMART" id="SM00906"/>
    </source>
</evidence>
<reference evidence="4" key="1">
    <citation type="journal article" date="2020" name="BMC Genomics">
        <title>Correction to: Identification and distribution of gene clusters required for synthesis of sphingolipid metabolism inhibitors in diverse species of the filamentous fungus Fusarium.</title>
        <authorList>
            <person name="Kim H.S."/>
            <person name="Lohmar J.M."/>
            <person name="Busman M."/>
            <person name="Brown D.W."/>
            <person name="Naumann T.A."/>
            <person name="Divon H.H."/>
            <person name="Lysoe E."/>
            <person name="Uhlig S."/>
            <person name="Proctor R.H."/>
        </authorList>
    </citation>
    <scope>NUCLEOTIDE SEQUENCE</scope>
    <source>
        <strain evidence="4">NRRL 20472</strain>
    </source>
</reference>
<dbReference type="AlphaFoldDB" id="A0A8H4UAS3"/>
<comment type="caution">
    <text evidence="4">The sequence shown here is derived from an EMBL/GenBank/DDBJ whole genome shotgun (WGS) entry which is preliminary data.</text>
</comment>
<dbReference type="InterPro" id="IPR007219">
    <property type="entry name" value="XnlR_reg_dom"/>
</dbReference>
<dbReference type="Proteomes" id="UP000622797">
    <property type="component" value="Unassembled WGS sequence"/>
</dbReference>
<evidence type="ECO:0000313" key="4">
    <source>
        <dbReference type="EMBL" id="KAF4972669.1"/>
    </source>
</evidence>
<dbReference type="GO" id="GO:0006351">
    <property type="term" value="P:DNA-templated transcription"/>
    <property type="evidence" value="ECO:0007669"/>
    <property type="project" value="InterPro"/>
</dbReference>
<sequence length="553" mass="62541">MGSIDQSPQPAEPMIRDYAFSPGYLGYTSYTSAFQEARDSLSTDGPDSELAGADMISLESKKDISLRKLPLPTQQMCLIVLQYLPGRPDAHLVFHDQPGPETTLSWNHVAVSRIVSSLRDLFKLFDGDESLEEKVADVLCRNTARPMQDTFDNFEDWSEQFCGQNIRWESIGLLWAHAEGLSDALSTLMPRQLQWAEGKQSSILSLDHLHYCIEIARQFTAGNDLLLDLCRRKAALETLVYGDASPTYWSSHSLCVSMLIFLGLHASSNTSRLQCQSEKPSFCAENRRLIFAYIFANDKAMVSFTGRPPLLSRRYCSTPPLLDLSDEIMLADEIGLAEYAKALDHRGWNTEGKVYGASYIRARYLMAYVFDEVIEVALGHDAHVTLEYLQSIKARVTQTFVELPSHLIFDYQDFSNPDLDTNLLYLRILLFLAHRRDIFVIERLILLQHGAVDDGSLLLTSFDLVKVTIMLWIHKNRFTHMRRNFEWVLVAYGAPGGGILCQELLRPTFFGVHPLNPHLSRSSIIQQLSMLVAFLNWVGPSSPNRVMCSDLQA</sequence>
<comment type="subcellular location">
    <subcellularLocation>
        <location evidence="1">Nucleus</location>
    </subcellularLocation>
</comment>
<dbReference type="EMBL" id="JABEXW010000050">
    <property type="protein sequence ID" value="KAF4972669.1"/>
    <property type="molecule type" value="Genomic_DNA"/>
</dbReference>
<dbReference type="GO" id="GO:0005634">
    <property type="term" value="C:nucleus"/>
    <property type="evidence" value="ECO:0007669"/>
    <property type="project" value="UniProtKB-SubCell"/>
</dbReference>
<dbReference type="PANTHER" id="PTHR31001:SF40">
    <property type="entry name" value="ZN(II)2CYS6 TRANSCRIPTION FACTOR (EUROFUNG)"/>
    <property type="match status" value="1"/>
</dbReference>
<accession>A0A8H4UAS3</accession>
<dbReference type="PANTHER" id="PTHR31001">
    <property type="entry name" value="UNCHARACTERIZED TRANSCRIPTIONAL REGULATORY PROTEIN"/>
    <property type="match status" value="1"/>
</dbReference>
<organism evidence="4 5">
    <name type="scientific">Fusarium sarcochroum</name>
    <dbReference type="NCBI Taxonomy" id="1208366"/>
    <lineage>
        <taxon>Eukaryota</taxon>
        <taxon>Fungi</taxon>
        <taxon>Dikarya</taxon>
        <taxon>Ascomycota</taxon>
        <taxon>Pezizomycotina</taxon>
        <taxon>Sordariomycetes</taxon>
        <taxon>Hypocreomycetidae</taxon>
        <taxon>Hypocreales</taxon>
        <taxon>Nectriaceae</taxon>
        <taxon>Fusarium</taxon>
        <taxon>Fusarium lateritium species complex</taxon>
    </lineage>
</organism>
<proteinExistence type="predicted"/>
<dbReference type="OrthoDB" id="4898680at2759"/>
<reference evidence="4" key="2">
    <citation type="submission" date="2020-05" db="EMBL/GenBank/DDBJ databases">
        <authorList>
            <person name="Kim H.-S."/>
            <person name="Proctor R.H."/>
            <person name="Brown D.W."/>
        </authorList>
    </citation>
    <scope>NUCLEOTIDE SEQUENCE</scope>
    <source>
        <strain evidence="4">NRRL 20472</strain>
    </source>
</reference>
<protein>
    <recommendedName>
        <fullName evidence="3">Xylanolytic transcriptional activator regulatory domain-containing protein</fullName>
    </recommendedName>
</protein>
<keyword evidence="2" id="KW-0539">Nucleus</keyword>
<evidence type="ECO:0000256" key="2">
    <source>
        <dbReference type="ARBA" id="ARBA00023242"/>
    </source>
</evidence>